<evidence type="ECO:0000313" key="10">
    <source>
        <dbReference type="EMBL" id="KAG0326091.1"/>
    </source>
</evidence>
<comment type="cofactor">
    <cofactor evidence="8">
        <name>Zn(2+)</name>
        <dbReference type="ChEBI" id="CHEBI:29105"/>
    </cofactor>
</comment>
<keyword evidence="7" id="KW-0479">Metal-binding</keyword>
<feature type="transmembrane region" description="Helical" evidence="9">
    <location>
        <begin position="96"/>
        <end position="114"/>
    </location>
</feature>
<dbReference type="Proteomes" id="UP000738325">
    <property type="component" value="Unassembled WGS sequence"/>
</dbReference>
<keyword evidence="8" id="KW-0862">Zinc</keyword>
<feature type="transmembrane region" description="Helical" evidence="9">
    <location>
        <begin position="228"/>
        <end position="248"/>
    </location>
</feature>
<evidence type="ECO:0000256" key="5">
    <source>
        <dbReference type="ARBA" id="ARBA00022989"/>
    </source>
</evidence>
<evidence type="ECO:0000256" key="1">
    <source>
        <dbReference type="ARBA" id="ARBA00004141"/>
    </source>
</evidence>
<dbReference type="PANTHER" id="PTHR46187">
    <property type="entry name" value="ALKALINE CERAMIDASE 3"/>
    <property type="match status" value="1"/>
</dbReference>
<feature type="binding site" evidence="7">
    <location>
        <position position="30"/>
    </location>
    <ligand>
        <name>Ca(2+)</name>
        <dbReference type="ChEBI" id="CHEBI:29108"/>
    </ligand>
</feature>
<protein>
    <submittedName>
        <fullName evidence="10">Alkaline ceramidase 3</fullName>
    </submittedName>
</protein>
<feature type="transmembrane region" description="Helical" evidence="9">
    <location>
        <begin position="71"/>
        <end position="90"/>
    </location>
</feature>
<gene>
    <name evidence="10" type="primary">ACER3_3</name>
    <name evidence="10" type="ORF">BGZ99_010146</name>
</gene>
<comment type="caution">
    <text evidence="10">The sequence shown here is derived from an EMBL/GenBank/DDBJ whole genome shotgun (WGS) entry which is preliminary data.</text>
</comment>
<feature type="transmembrane region" description="Helical" evidence="9">
    <location>
        <begin position="147"/>
        <end position="166"/>
    </location>
</feature>
<dbReference type="AlphaFoldDB" id="A0A9P6RUY2"/>
<keyword evidence="7" id="KW-0106">Calcium</keyword>
<evidence type="ECO:0000256" key="6">
    <source>
        <dbReference type="ARBA" id="ARBA00023136"/>
    </source>
</evidence>
<dbReference type="EMBL" id="JAAAIP010000092">
    <property type="protein sequence ID" value="KAG0326091.1"/>
    <property type="molecule type" value="Genomic_DNA"/>
</dbReference>
<evidence type="ECO:0000313" key="11">
    <source>
        <dbReference type="Proteomes" id="UP000738325"/>
    </source>
</evidence>
<feature type="transmembrane region" description="Helical" evidence="9">
    <location>
        <begin position="186"/>
        <end position="203"/>
    </location>
</feature>
<evidence type="ECO:0000256" key="8">
    <source>
        <dbReference type="PIRSR" id="PIRSR608901-2"/>
    </source>
</evidence>
<evidence type="ECO:0000256" key="9">
    <source>
        <dbReference type="SAM" id="Phobius"/>
    </source>
</evidence>
<keyword evidence="6 9" id="KW-0472">Membrane</keyword>
<feature type="binding site" evidence="7">
    <location>
        <position position="41"/>
    </location>
    <ligand>
        <name>Ca(2+)</name>
        <dbReference type="ChEBI" id="CHEBI:29108"/>
    </ligand>
</feature>
<feature type="transmembrane region" description="Helical" evidence="9">
    <location>
        <begin position="123"/>
        <end position="141"/>
    </location>
</feature>
<feature type="binding site" evidence="8">
    <location>
        <position position="227"/>
    </location>
    <ligand>
        <name>Zn(2+)</name>
        <dbReference type="ChEBI" id="CHEBI:29105"/>
        <note>catalytic</note>
    </ligand>
</feature>
<dbReference type="GO" id="GO:0046514">
    <property type="term" value="P:ceramide catabolic process"/>
    <property type="evidence" value="ECO:0007669"/>
    <property type="project" value="TreeGrafter"/>
</dbReference>
<name>A0A9P6RUY2_9FUNG</name>
<dbReference type="OrthoDB" id="187171at2759"/>
<dbReference type="GO" id="GO:0016811">
    <property type="term" value="F:hydrolase activity, acting on carbon-nitrogen (but not peptide) bonds, in linear amides"/>
    <property type="evidence" value="ECO:0007669"/>
    <property type="project" value="InterPro"/>
</dbReference>
<evidence type="ECO:0000256" key="7">
    <source>
        <dbReference type="PIRSR" id="PIRSR608901-1"/>
    </source>
</evidence>
<feature type="binding site" evidence="7">
    <location>
        <position position="32"/>
    </location>
    <ligand>
        <name>Ca(2+)</name>
        <dbReference type="ChEBI" id="CHEBI:29108"/>
    </ligand>
</feature>
<keyword evidence="3 9" id="KW-0812">Transmembrane</keyword>
<feature type="transmembrane region" description="Helical" evidence="9">
    <location>
        <begin position="42"/>
        <end position="62"/>
    </location>
</feature>
<sequence length="282" mass="32429">MAPVTAASSSSVFNNVGFWSPNTASVDWCESNYEVSYYIAEFWNTISNFGSLGLVILGYHLLPTNDGRFKFLFWICGMVAIGSALFHGTLRHKMQLLDELPMLYSATVILYILVEAKHGRQGPWFPALLTIWISLTTFIFSTTRGKIQFYTFQSTYTILQFCMIYYLRVLHVQQRSKRPNPDLSILIHRALGFGAFAVSIWFIDLRLCEYINGVGPKSVLKWNPQLHAWWHLFSAVAMYYAALLVGYYHYDVLGQRPVVYKWMGFLPALKLDLYTEYGRKAS</sequence>
<dbReference type="PANTHER" id="PTHR46187:SF3">
    <property type="entry name" value="ALKALINE CERAMIDASE 3"/>
    <property type="match status" value="1"/>
</dbReference>
<feature type="binding site" evidence="7">
    <location>
        <position position="28"/>
    </location>
    <ligand>
        <name>Ca(2+)</name>
        <dbReference type="ChEBI" id="CHEBI:29108"/>
    </ligand>
</feature>
<feature type="binding site" evidence="8">
    <location>
        <position position="231"/>
    </location>
    <ligand>
        <name>Zn(2+)</name>
        <dbReference type="ChEBI" id="CHEBI:29105"/>
        <note>catalytic</note>
    </ligand>
</feature>
<dbReference type="Pfam" id="PF05875">
    <property type="entry name" value="Ceramidase"/>
    <property type="match status" value="1"/>
</dbReference>
<proteinExistence type="inferred from homology"/>
<comment type="similarity">
    <text evidence="2">Belongs to the alkaline ceramidase family.</text>
</comment>
<keyword evidence="4" id="KW-0378">Hydrolase</keyword>
<organism evidence="10 11">
    <name type="scientific">Dissophora globulifera</name>
    <dbReference type="NCBI Taxonomy" id="979702"/>
    <lineage>
        <taxon>Eukaryota</taxon>
        <taxon>Fungi</taxon>
        <taxon>Fungi incertae sedis</taxon>
        <taxon>Mucoromycota</taxon>
        <taxon>Mortierellomycotina</taxon>
        <taxon>Mortierellomycetes</taxon>
        <taxon>Mortierellales</taxon>
        <taxon>Mortierellaceae</taxon>
        <taxon>Dissophora</taxon>
    </lineage>
</organism>
<evidence type="ECO:0000256" key="2">
    <source>
        <dbReference type="ARBA" id="ARBA00009780"/>
    </source>
</evidence>
<dbReference type="GO" id="GO:0046513">
    <property type="term" value="P:ceramide biosynthetic process"/>
    <property type="evidence" value="ECO:0007669"/>
    <property type="project" value="TreeGrafter"/>
</dbReference>
<dbReference type="GO" id="GO:0046872">
    <property type="term" value="F:metal ion binding"/>
    <property type="evidence" value="ECO:0007669"/>
    <property type="project" value="UniProtKB-KW"/>
</dbReference>
<keyword evidence="11" id="KW-1185">Reference proteome</keyword>
<dbReference type="GO" id="GO:0005789">
    <property type="term" value="C:endoplasmic reticulum membrane"/>
    <property type="evidence" value="ECO:0007669"/>
    <property type="project" value="TreeGrafter"/>
</dbReference>
<feature type="binding site" evidence="7">
    <location>
        <position position="27"/>
    </location>
    <ligand>
        <name>Ca(2+)</name>
        <dbReference type="ChEBI" id="CHEBI:29108"/>
    </ligand>
</feature>
<dbReference type="InterPro" id="IPR008901">
    <property type="entry name" value="ACER"/>
</dbReference>
<reference evidence="10" key="1">
    <citation type="journal article" date="2020" name="Fungal Divers.">
        <title>Resolving the Mortierellaceae phylogeny through synthesis of multi-gene phylogenetics and phylogenomics.</title>
        <authorList>
            <person name="Vandepol N."/>
            <person name="Liber J."/>
            <person name="Desiro A."/>
            <person name="Na H."/>
            <person name="Kennedy M."/>
            <person name="Barry K."/>
            <person name="Grigoriev I.V."/>
            <person name="Miller A.N."/>
            <person name="O'Donnell K."/>
            <person name="Stajich J.E."/>
            <person name="Bonito G."/>
        </authorList>
    </citation>
    <scope>NUCLEOTIDE SEQUENCE</scope>
    <source>
        <strain evidence="10">REB-010B</strain>
    </source>
</reference>
<accession>A0A9P6RUY2</accession>
<evidence type="ECO:0000256" key="4">
    <source>
        <dbReference type="ARBA" id="ARBA00022801"/>
    </source>
</evidence>
<comment type="subcellular location">
    <subcellularLocation>
        <location evidence="1">Membrane</location>
        <topology evidence="1">Multi-pass membrane protein</topology>
    </subcellularLocation>
</comment>
<keyword evidence="5 9" id="KW-1133">Transmembrane helix</keyword>
<evidence type="ECO:0000256" key="3">
    <source>
        <dbReference type="ARBA" id="ARBA00022692"/>
    </source>
</evidence>
<feature type="binding site" evidence="8">
    <location>
        <position position="87"/>
    </location>
    <ligand>
        <name>Zn(2+)</name>
        <dbReference type="ChEBI" id="CHEBI:29105"/>
        <note>catalytic</note>
    </ligand>
</feature>